<accession>A0A7U2HVC3</accession>
<protein>
    <submittedName>
        <fullName evidence="1">Uncharacterized protein</fullName>
    </submittedName>
</protein>
<dbReference type="VEuPathDB" id="FungiDB:JI435_301210"/>
<evidence type="ECO:0000313" key="1">
    <source>
        <dbReference type="EMBL" id="QRC91709.1"/>
    </source>
</evidence>
<dbReference type="AlphaFoldDB" id="A0A7U2HVC3"/>
<dbReference type="EMBL" id="CP069024">
    <property type="protein sequence ID" value="QRC91709.1"/>
    <property type="molecule type" value="Genomic_DNA"/>
</dbReference>
<keyword evidence="2" id="KW-1185">Reference proteome</keyword>
<dbReference type="Proteomes" id="UP000663193">
    <property type="component" value="Chromosome 2"/>
</dbReference>
<evidence type="ECO:0000313" key="2">
    <source>
        <dbReference type="Proteomes" id="UP000663193"/>
    </source>
</evidence>
<sequence>MQLGTRRNEHMLGSESRWLECVARRRGERLHTTCCLFHGSCADPTNIAQKDRWLRFARNLLVCARSSPPLFFQQPTLHAV</sequence>
<organism evidence="1 2">
    <name type="scientific">Phaeosphaeria nodorum (strain SN15 / ATCC MYA-4574 / FGSC 10173)</name>
    <name type="common">Glume blotch fungus</name>
    <name type="synonym">Parastagonospora nodorum</name>
    <dbReference type="NCBI Taxonomy" id="321614"/>
    <lineage>
        <taxon>Eukaryota</taxon>
        <taxon>Fungi</taxon>
        <taxon>Dikarya</taxon>
        <taxon>Ascomycota</taxon>
        <taxon>Pezizomycotina</taxon>
        <taxon>Dothideomycetes</taxon>
        <taxon>Pleosporomycetidae</taxon>
        <taxon>Pleosporales</taxon>
        <taxon>Pleosporineae</taxon>
        <taxon>Phaeosphaeriaceae</taxon>
        <taxon>Parastagonospora</taxon>
    </lineage>
</organism>
<name>A0A7U2HVC3_PHANO</name>
<proteinExistence type="predicted"/>
<reference evidence="2" key="1">
    <citation type="journal article" date="2021" name="BMC Genomics">
        <title>Chromosome-level genome assembly and manually-curated proteome of model necrotroph Parastagonospora nodorum Sn15 reveals a genome-wide trove of candidate effector homologs, and redundancy of virulence-related functions within an accessory chromosome.</title>
        <authorList>
            <person name="Bertazzoni S."/>
            <person name="Jones D.A.B."/>
            <person name="Phan H.T."/>
            <person name="Tan K.-C."/>
            <person name="Hane J.K."/>
        </authorList>
    </citation>
    <scope>NUCLEOTIDE SEQUENCE [LARGE SCALE GENOMIC DNA]</scope>
    <source>
        <strain evidence="2">SN15 / ATCC MYA-4574 / FGSC 10173)</strain>
    </source>
</reference>
<gene>
    <name evidence="1" type="ORF">JI435_301210</name>
</gene>